<gene>
    <name evidence="7" type="ORF">JWYL7_1211</name>
    <name evidence="8" type="ORF">SAMN05661008_01344</name>
</gene>
<reference evidence="7 9" key="1">
    <citation type="submission" date="2016-02" db="EMBL/GenBank/DDBJ databases">
        <title>Draft genome sequence for Clostridium paradoxum JW-YL-7.</title>
        <authorList>
            <person name="Utturkar S.M."/>
            <person name="Lancaster A."/>
            <person name="Poole F.L."/>
            <person name="Adams M.W."/>
            <person name="Brown S.D."/>
        </authorList>
    </citation>
    <scope>NUCLEOTIDE SEQUENCE [LARGE SCALE GENOMIC DNA]</scope>
    <source>
        <strain evidence="7 9">JW-YL-7</strain>
    </source>
</reference>
<dbReference type="Gene3D" id="3.30.70.1490">
    <property type="entry name" value="Cysteine protease Prp"/>
    <property type="match status" value="1"/>
</dbReference>
<dbReference type="InterPro" id="IPR007422">
    <property type="entry name" value="Peptidase_Prp"/>
</dbReference>
<dbReference type="STRING" id="1121328.JWYL7_1211"/>
<dbReference type="EMBL" id="FRBG01000009">
    <property type="protein sequence ID" value="SHL03162.1"/>
    <property type="molecule type" value="Genomic_DNA"/>
</dbReference>
<proteinExistence type="inferred from homology"/>
<reference evidence="8 10" key="2">
    <citation type="submission" date="2016-11" db="EMBL/GenBank/DDBJ databases">
        <authorList>
            <person name="Varghese N."/>
            <person name="Submissions S."/>
        </authorList>
    </citation>
    <scope>NUCLEOTIDE SEQUENCE [LARGE SCALE GENOMIC DNA]</scope>
    <source>
        <strain evidence="8 10">DSM 7308</strain>
    </source>
</reference>
<dbReference type="CDD" id="cd16332">
    <property type="entry name" value="Prp-like"/>
    <property type="match status" value="1"/>
</dbReference>
<dbReference type="AlphaFoldDB" id="A0A150FRB5"/>
<dbReference type="Proteomes" id="UP000323392">
    <property type="component" value="Unassembled WGS sequence"/>
</dbReference>
<evidence type="ECO:0000256" key="1">
    <source>
        <dbReference type="ARBA" id="ARBA00022517"/>
    </source>
</evidence>
<name>A0A150FRB5_CLOPD</name>
<organism evidence="7 9">
    <name type="scientific">Alkalithermobacter thermoalcaliphilus JW-YL-7 = DSM 7308</name>
    <dbReference type="NCBI Taxonomy" id="1121328"/>
    <lineage>
        <taxon>Bacteria</taxon>
        <taxon>Bacillati</taxon>
        <taxon>Bacillota</taxon>
        <taxon>Clostridia</taxon>
        <taxon>Peptostreptococcales</taxon>
        <taxon>Tepidibacteraceae</taxon>
        <taxon>Alkalithermobacter</taxon>
    </lineage>
</organism>
<keyword evidence="1" id="KW-0690">Ribosome biogenesis</keyword>
<dbReference type="SUPFAM" id="SSF118010">
    <property type="entry name" value="TM1457-like"/>
    <property type="match status" value="1"/>
</dbReference>
<dbReference type="PANTHER" id="PTHR39178:SF1">
    <property type="entry name" value="RIBOSOMAL-PROCESSING CYSTEINE PROTEASE PRP"/>
    <property type="match status" value="1"/>
</dbReference>
<protein>
    <recommendedName>
        <fullName evidence="6">Ribosomal processing cysteine protease Prp</fullName>
    </recommendedName>
</protein>
<keyword evidence="3" id="KW-0378">Hydrolase</keyword>
<dbReference type="OrthoDB" id="48998at2"/>
<sequence>MIKAVIRRDSKGQIFEFEIKGHANYAQHGEDIVCAAVSALSQTVIIGLCDYLNIKCDFKIDSGYLHCKLPFELDKQKRLQADAVLETMVLGIKNIKEGYPSFVKLYEKEV</sequence>
<keyword evidence="10" id="KW-1185">Reference proteome</keyword>
<keyword evidence="2" id="KW-0645">Protease</keyword>
<dbReference type="GO" id="GO:0042254">
    <property type="term" value="P:ribosome biogenesis"/>
    <property type="evidence" value="ECO:0007669"/>
    <property type="project" value="UniProtKB-KW"/>
</dbReference>
<evidence type="ECO:0000313" key="9">
    <source>
        <dbReference type="Proteomes" id="UP000092605"/>
    </source>
</evidence>
<evidence type="ECO:0000256" key="5">
    <source>
        <dbReference type="ARBA" id="ARBA00044503"/>
    </source>
</evidence>
<evidence type="ECO:0000313" key="10">
    <source>
        <dbReference type="Proteomes" id="UP000323392"/>
    </source>
</evidence>
<keyword evidence="4" id="KW-0788">Thiol protease</keyword>
<evidence type="ECO:0000313" key="8">
    <source>
        <dbReference type="EMBL" id="SHL03162.1"/>
    </source>
</evidence>
<dbReference type="PANTHER" id="PTHR39178">
    <property type="entry name" value="HYPOTHETICAL RIBOSOME-ASSOCIATED PROTEIN"/>
    <property type="match status" value="1"/>
</dbReference>
<dbReference type="EMBL" id="LSFY01000001">
    <property type="protein sequence ID" value="KXZ40136.1"/>
    <property type="molecule type" value="Genomic_DNA"/>
</dbReference>
<evidence type="ECO:0000256" key="2">
    <source>
        <dbReference type="ARBA" id="ARBA00022670"/>
    </source>
</evidence>
<evidence type="ECO:0000256" key="3">
    <source>
        <dbReference type="ARBA" id="ARBA00022801"/>
    </source>
</evidence>
<dbReference type="GO" id="GO:0008234">
    <property type="term" value="F:cysteine-type peptidase activity"/>
    <property type="evidence" value="ECO:0007669"/>
    <property type="project" value="UniProtKB-KW"/>
</dbReference>
<comment type="caution">
    <text evidence="7">The sequence shown here is derived from an EMBL/GenBank/DDBJ whole genome shotgun (WGS) entry which is preliminary data.</text>
</comment>
<dbReference type="Proteomes" id="UP000092605">
    <property type="component" value="Unassembled WGS sequence"/>
</dbReference>
<accession>A0A150FRB5</accession>
<dbReference type="Pfam" id="PF04327">
    <property type="entry name" value="Peptidase_Prp"/>
    <property type="match status" value="1"/>
</dbReference>
<dbReference type="RefSeq" id="WP_066070485.1">
    <property type="nucleotide sequence ID" value="NZ_FRBG01000009.1"/>
</dbReference>
<dbReference type="PATRIC" id="fig|1121328.3.peg.1220"/>
<dbReference type="GO" id="GO:0006508">
    <property type="term" value="P:proteolysis"/>
    <property type="evidence" value="ECO:0007669"/>
    <property type="project" value="UniProtKB-KW"/>
</dbReference>
<comment type="similarity">
    <text evidence="5">Belongs to the Prp family.</text>
</comment>
<dbReference type="InterPro" id="IPR036764">
    <property type="entry name" value="Peptidase_Prp_sf"/>
</dbReference>
<evidence type="ECO:0000256" key="6">
    <source>
        <dbReference type="ARBA" id="ARBA00044538"/>
    </source>
</evidence>
<evidence type="ECO:0000256" key="4">
    <source>
        <dbReference type="ARBA" id="ARBA00022807"/>
    </source>
</evidence>
<evidence type="ECO:0000313" key="7">
    <source>
        <dbReference type="EMBL" id="KXZ40136.1"/>
    </source>
</evidence>